<sequence>MGVWALGLALGVLVSGCGRKDAEPAPERAVRTQVLKVAQAGQTLEFAAEVRARTESRLAFRVPGKVLSRTVGLGDSVKAGQVLMRLDPADLRLAADAAEAALTAAKANRDQQVADIKRFRELKNQGFISGAELERREAALQAAQAQFEQARAQAKAQRNQSQYAALEADAAGVITSVDAEPGTVVAAGTPVLRLAQKGPRDVVFQVPEHQVLALRQLAAQPGALAVRLWGQSELLPAKLRELAEAADPVTRTFTAKVDIGAEAPVKLGQTATVLLTSPKQTGVVKLPMAAVFEAKGQTQVWVLDPATMTVRTQAIQVAGADGNEVVVSSGLSPTQEVVVAGVHALSPGQKVRRYGAPAGKP</sequence>
<organism evidence="4 5">
    <name type="scientific">Inhella proteolytica</name>
    <dbReference type="NCBI Taxonomy" id="2795029"/>
    <lineage>
        <taxon>Bacteria</taxon>
        <taxon>Pseudomonadati</taxon>
        <taxon>Pseudomonadota</taxon>
        <taxon>Betaproteobacteria</taxon>
        <taxon>Burkholderiales</taxon>
        <taxon>Sphaerotilaceae</taxon>
        <taxon>Inhella</taxon>
    </lineage>
</organism>
<dbReference type="GO" id="GO:1990281">
    <property type="term" value="C:efflux pump complex"/>
    <property type="evidence" value="ECO:0007669"/>
    <property type="project" value="TreeGrafter"/>
</dbReference>
<feature type="coiled-coil region" evidence="2">
    <location>
        <begin position="133"/>
        <end position="169"/>
    </location>
</feature>
<dbReference type="PANTHER" id="PTHR30469">
    <property type="entry name" value="MULTIDRUG RESISTANCE PROTEIN MDTA"/>
    <property type="match status" value="1"/>
</dbReference>
<comment type="similarity">
    <text evidence="1">Belongs to the membrane fusion protein (MFP) (TC 8.A.1) family.</text>
</comment>
<comment type="caution">
    <text evidence="4">The sequence shown here is derived from an EMBL/GenBank/DDBJ whole genome shotgun (WGS) entry which is preliminary data.</text>
</comment>
<evidence type="ECO:0000256" key="1">
    <source>
        <dbReference type="ARBA" id="ARBA00009477"/>
    </source>
</evidence>
<feature type="domain" description="Multidrug resistance protein MdtA-like C-terminal permuted SH3" evidence="3">
    <location>
        <begin position="284"/>
        <end position="342"/>
    </location>
</feature>
<dbReference type="Gene3D" id="2.40.420.20">
    <property type="match status" value="1"/>
</dbReference>
<dbReference type="Pfam" id="PF25967">
    <property type="entry name" value="RND-MFP_C"/>
    <property type="match status" value="1"/>
</dbReference>
<dbReference type="InterPro" id="IPR006143">
    <property type="entry name" value="RND_pump_MFP"/>
</dbReference>
<name>A0A931NHJ3_9BURK</name>
<dbReference type="RefSeq" id="WP_198111589.1">
    <property type="nucleotide sequence ID" value="NZ_JAEDAK010000008.1"/>
</dbReference>
<keyword evidence="5" id="KW-1185">Reference proteome</keyword>
<dbReference type="Gene3D" id="2.40.30.170">
    <property type="match status" value="1"/>
</dbReference>
<dbReference type="SUPFAM" id="SSF111369">
    <property type="entry name" value="HlyD-like secretion proteins"/>
    <property type="match status" value="1"/>
</dbReference>
<proteinExistence type="inferred from homology"/>
<dbReference type="EMBL" id="JAEDAK010000008">
    <property type="protein sequence ID" value="MBH9577818.1"/>
    <property type="molecule type" value="Genomic_DNA"/>
</dbReference>
<dbReference type="GO" id="GO:0015562">
    <property type="term" value="F:efflux transmembrane transporter activity"/>
    <property type="evidence" value="ECO:0007669"/>
    <property type="project" value="TreeGrafter"/>
</dbReference>
<dbReference type="Gene3D" id="1.10.287.470">
    <property type="entry name" value="Helix hairpin bin"/>
    <property type="match status" value="1"/>
</dbReference>
<dbReference type="Gene3D" id="2.40.50.100">
    <property type="match status" value="1"/>
</dbReference>
<accession>A0A931NHJ3</accession>
<evidence type="ECO:0000313" key="4">
    <source>
        <dbReference type="EMBL" id="MBH9577818.1"/>
    </source>
</evidence>
<gene>
    <name evidence="4" type="ORF">I7X39_13015</name>
</gene>
<dbReference type="NCBIfam" id="TIGR01730">
    <property type="entry name" value="RND_mfp"/>
    <property type="match status" value="1"/>
</dbReference>
<dbReference type="InterPro" id="IPR058627">
    <property type="entry name" value="MdtA-like_C"/>
</dbReference>
<dbReference type="AlphaFoldDB" id="A0A931NHJ3"/>
<dbReference type="Proteomes" id="UP000613266">
    <property type="component" value="Unassembled WGS sequence"/>
</dbReference>
<evidence type="ECO:0000256" key="2">
    <source>
        <dbReference type="SAM" id="Coils"/>
    </source>
</evidence>
<evidence type="ECO:0000313" key="5">
    <source>
        <dbReference type="Proteomes" id="UP000613266"/>
    </source>
</evidence>
<protein>
    <submittedName>
        <fullName evidence="4">Efflux RND transporter periplasmic adaptor subunit</fullName>
    </submittedName>
</protein>
<dbReference type="PANTHER" id="PTHR30469:SF18">
    <property type="entry name" value="RESISTANCE-NODULATION-CELL DIVISION (RND) EFFLUX MEMBRANE FUSION PROTEIN-RELATED"/>
    <property type="match status" value="1"/>
</dbReference>
<reference evidence="4" key="1">
    <citation type="submission" date="2020-12" db="EMBL/GenBank/DDBJ databases">
        <title>The genome sequence of Inhella sp. 1Y17.</title>
        <authorList>
            <person name="Liu Y."/>
        </authorList>
    </citation>
    <scope>NUCLEOTIDE SEQUENCE</scope>
    <source>
        <strain evidence="4">1Y17</strain>
    </source>
</reference>
<keyword evidence="2" id="KW-0175">Coiled coil</keyword>
<evidence type="ECO:0000259" key="3">
    <source>
        <dbReference type="Pfam" id="PF25967"/>
    </source>
</evidence>